<keyword evidence="2" id="KW-1185">Reference proteome</keyword>
<accession>A0ABP0Z1E2</accession>
<dbReference type="EMBL" id="OZ021741">
    <property type="protein sequence ID" value="CAK9326379.1"/>
    <property type="molecule type" value="Genomic_DNA"/>
</dbReference>
<proteinExistence type="predicted"/>
<protein>
    <submittedName>
        <fullName evidence="1">Uncharacterized protein</fullName>
    </submittedName>
</protein>
<gene>
    <name evidence="1" type="ORF">CITCOLO1_LOCUS18721</name>
</gene>
<organism evidence="1 2">
    <name type="scientific">Citrullus colocynthis</name>
    <name type="common">colocynth</name>
    <dbReference type="NCBI Taxonomy" id="252529"/>
    <lineage>
        <taxon>Eukaryota</taxon>
        <taxon>Viridiplantae</taxon>
        <taxon>Streptophyta</taxon>
        <taxon>Embryophyta</taxon>
        <taxon>Tracheophyta</taxon>
        <taxon>Spermatophyta</taxon>
        <taxon>Magnoliopsida</taxon>
        <taxon>eudicotyledons</taxon>
        <taxon>Gunneridae</taxon>
        <taxon>Pentapetalae</taxon>
        <taxon>rosids</taxon>
        <taxon>fabids</taxon>
        <taxon>Cucurbitales</taxon>
        <taxon>Cucurbitaceae</taxon>
        <taxon>Benincaseae</taxon>
        <taxon>Citrullus</taxon>
    </lineage>
</organism>
<name>A0ABP0Z1E2_9ROSI</name>
<dbReference type="Proteomes" id="UP001642487">
    <property type="component" value="Chromosome 7"/>
</dbReference>
<evidence type="ECO:0000313" key="2">
    <source>
        <dbReference type="Proteomes" id="UP001642487"/>
    </source>
</evidence>
<sequence>MEVILRIPGADWPLYCKETSGFPSRRRLYSVFPVCNLFTSPWRWEEEILGNSLSPSLYGIQLQLMLRLCCLIETAHRFGMITPGL</sequence>
<reference evidence="1 2" key="1">
    <citation type="submission" date="2024-03" db="EMBL/GenBank/DDBJ databases">
        <authorList>
            <person name="Gkanogiannis A."/>
            <person name="Becerra Lopez-Lavalle L."/>
        </authorList>
    </citation>
    <scope>NUCLEOTIDE SEQUENCE [LARGE SCALE GENOMIC DNA]</scope>
</reference>
<evidence type="ECO:0000313" key="1">
    <source>
        <dbReference type="EMBL" id="CAK9326379.1"/>
    </source>
</evidence>